<comment type="caution">
    <text evidence="1">The sequence shown here is derived from an EMBL/GenBank/DDBJ whole genome shotgun (WGS) entry which is preliminary data.</text>
</comment>
<proteinExistence type="predicted"/>
<dbReference type="AlphaFoldDB" id="A0A9P5P113"/>
<evidence type="ECO:0000313" key="1">
    <source>
        <dbReference type="EMBL" id="KAF8913163.1"/>
    </source>
</evidence>
<dbReference type="EMBL" id="JADNYJ010000002">
    <property type="protein sequence ID" value="KAF8913163.1"/>
    <property type="molecule type" value="Genomic_DNA"/>
</dbReference>
<protein>
    <submittedName>
        <fullName evidence="1">Uncharacterized protein</fullName>
    </submittedName>
</protein>
<name>A0A9P5P113_GYMJU</name>
<sequence length="158" mass="17752">MRGFKAEISHALSSPAMTCRKIGSASSRTHTCRHSSSPQVQRTIRVHMLSQDNAHLRLEGSYGGHLPLSRHESWRWGRVSFNSGTPEINQILACKPLQTRLEMGESSHCCPDVTNCEVIASFFAVASMTYSSDETRRRRSADLFHTPPVFSKYMAQLK</sequence>
<gene>
    <name evidence="1" type="ORF">CPB84DRAFT_521875</name>
</gene>
<evidence type="ECO:0000313" key="2">
    <source>
        <dbReference type="Proteomes" id="UP000724874"/>
    </source>
</evidence>
<organism evidence="1 2">
    <name type="scientific">Gymnopilus junonius</name>
    <name type="common">Spectacular rustgill mushroom</name>
    <name type="synonym">Gymnopilus spectabilis subsp. junonius</name>
    <dbReference type="NCBI Taxonomy" id="109634"/>
    <lineage>
        <taxon>Eukaryota</taxon>
        <taxon>Fungi</taxon>
        <taxon>Dikarya</taxon>
        <taxon>Basidiomycota</taxon>
        <taxon>Agaricomycotina</taxon>
        <taxon>Agaricomycetes</taxon>
        <taxon>Agaricomycetidae</taxon>
        <taxon>Agaricales</taxon>
        <taxon>Agaricineae</taxon>
        <taxon>Hymenogastraceae</taxon>
        <taxon>Gymnopilus</taxon>
    </lineage>
</organism>
<keyword evidence="2" id="KW-1185">Reference proteome</keyword>
<accession>A0A9P5P113</accession>
<dbReference type="Proteomes" id="UP000724874">
    <property type="component" value="Unassembled WGS sequence"/>
</dbReference>
<reference evidence="1" key="1">
    <citation type="submission" date="2020-11" db="EMBL/GenBank/DDBJ databases">
        <authorList>
            <consortium name="DOE Joint Genome Institute"/>
            <person name="Ahrendt S."/>
            <person name="Riley R."/>
            <person name="Andreopoulos W."/>
            <person name="LaButti K."/>
            <person name="Pangilinan J."/>
            <person name="Ruiz-duenas F.J."/>
            <person name="Barrasa J.M."/>
            <person name="Sanchez-Garcia M."/>
            <person name="Camarero S."/>
            <person name="Miyauchi S."/>
            <person name="Serrano A."/>
            <person name="Linde D."/>
            <person name="Babiker R."/>
            <person name="Drula E."/>
            <person name="Ayuso-Fernandez I."/>
            <person name="Pacheco R."/>
            <person name="Padilla G."/>
            <person name="Ferreira P."/>
            <person name="Barriuso J."/>
            <person name="Kellner H."/>
            <person name="Castanera R."/>
            <person name="Alfaro M."/>
            <person name="Ramirez L."/>
            <person name="Pisabarro A.G."/>
            <person name="Kuo A."/>
            <person name="Tritt A."/>
            <person name="Lipzen A."/>
            <person name="He G."/>
            <person name="Yan M."/>
            <person name="Ng V."/>
            <person name="Cullen D."/>
            <person name="Martin F."/>
            <person name="Rosso M.-N."/>
            <person name="Henrissat B."/>
            <person name="Hibbett D."/>
            <person name="Martinez A.T."/>
            <person name="Grigoriev I.V."/>
        </authorList>
    </citation>
    <scope>NUCLEOTIDE SEQUENCE</scope>
    <source>
        <strain evidence="1">AH 44721</strain>
    </source>
</reference>